<feature type="transmembrane region" description="Helical" evidence="6">
    <location>
        <begin position="42"/>
        <end position="65"/>
    </location>
</feature>
<gene>
    <name evidence="7" type="ORF">KTH64_03600</name>
</gene>
<comment type="caution">
    <text evidence="7">The sequence shown here is derived from an EMBL/GenBank/DDBJ whole genome shotgun (WGS) entry which is preliminary data.</text>
</comment>
<feature type="transmembrane region" description="Helical" evidence="6">
    <location>
        <begin position="120"/>
        <end position="140"/>
    </location>
</feature>
<feature type="transmembrane region" description="Helical" evidence="6">
    <location>
        <begin position="12"/>
        <end position="30"/>
    </location>
</feature>
<evidence type="ECO:0000256" key="3">
    <source>
        <dbReference type="ARBA" id="ARBA00022692"/>
    </source>
</evidence>
<evidence type="ECO:0000256" key="4">
    <source>
        <dbReference type="ARBA" id="ARBA00022989"/>
    </source>
</evidence>
<feature type="transmembrane region" description="Helical" evidence="6">
    <location>
        <begin position="332"/>
        <end position="355"/>
    </location>
</feature>
<sequence>MEKSLKKETVYLYLIQFSNFLVPLAAFPYLTNKLGIEGFGKFGYAQTLFFLFMFLIDFGFILSGAKSISLNKENKLQVDKIYSNIQFVKFLIYTCIILILFISTYFNLFGLNFLDIDTHLLWFAIVASFSAILIPTYLFNGLSLNSTLAFITIFIKLVFLIPVFVFVKDVGDLYLAVVFQLMSGLIVGVIVQYLIFKRNYARFSFKLINKQISINETRQSYDNFIGSFFTLGFTYLTPLVIKFTLGDVSLGVYTVVDKLVNVLRQLYVPLNQAFFAKICIAYDSKDKLNYYSMIRKVSLFYLILGGVAFFGNLLLGEWLLPFIFGFNYDLSNFLSVAIATQIIISIASIIVNFFIIPSDLAYILKRIYFVGLLFYFPICLQFVNLFKLYGVFFSMLLIEVFILLIMLVFIYIKRFKFSFIDSSKLG</sequence>
<proteinExistence type="predicted"/>
<evidence type="ECO:0000256" key="1">
    <source>
        <dbReference type="ARBA" id="ARBA00004651"/>
    </source>
</evidence>
<dbReference type="InterPro" id="IPR002797">
    <property type="entry name" value="Polysacc_synth"/>
</dbReference>
<protein>
    <submittedName>
        <fullName evidence="7">Oligosaccharide flippase family protein</fullName>
    </submittedName>
</protein>
<reference evidence="7" key="1">
    <citation type="submission" date="2021-06" db="EMBL/GenBank/DDBJ databases">
        <title>Propagation of a rapidly emergent carbapenem-resistant Acinetobacter baumannii lineage by various extra-hospital transmission networks.</title>
        <authorList>
            <person name="Calix J."/>
        </authorList>
    </citation>
    <scope>NUCLEOTIDE SEQUENCE</scope>
    <source>
        <strain evidence="7">WU_MDCI_Aw63</strain>
    </source>
</reference>
<dbReference type="Pfam" id="PF01943">
    <property type="entry name" value="Polysacc_synt"/>
    <property type="match status" value="1"/>
</dbReference>
<keyword evidence="4 6" id="KW-1133">Transmembrane helix</keyword>
<dbReference type="RefSeq" id="WP_005403851.1">
    <property type="nucleotide sequence ID" value="NZ_CABKOY010000039.1"/>
</dbReference>
<keyword evidence="3 6" id="KW-0812">Transmembrane</keyword>
<dbReference type="PANTHER" id="PTHR30250">
    <property type="entry name" value="PST FAMILY PREDICTED COLANIC ACID TRANSPORTER"/>
    <property type="match status" value="1"/>
</dbReference>
<keyword evidence="5 6" id="KW-0472">Membrane</keyword>
<dbReference type="EMBL" id="JAHPRE010000009">
    <property type="protein sequence ID" value="MCU4396070.1"/>
    <property type="molecule type" value="Genomic_DNA"/>
</dbReference>
<evidence type="ECO:0000313" key="8">
    <source>
        <dbReference type="Proteomes" id="UP001208534"/>
    </source>
</evidence>
<dbReference type="AlphaFoldDB" id="A0AAW5R9I8"/>
<feature type="transmembrane region" description="Helical" evidence="6">
    <location>
        <begin position="392"/>
        <end position="412"/>
    </location>
</feature>
<evidence type="ECO:0000256" key="5">
    <source>
        <dbReference type="ARBA" id="ARBA00023136"/>
    </source>
</evidence>
<feature type="transmembrane region" description="Helical" evidence="6">
    <location>
        <begin position="147"/>
        <end position="167"/>
    </location>
</feature>
<dbReference type="InterPro" id="IPR050833">
    <property type="entry name" value="Poly_Biosynth_Transport"/>
</dbReference>
<feature type="transmembrane region" description="Helical" evidence="6">
    <location>
        <begin position="367"/>
        <end position="386"/>
    </location>
</feature>
<dbReference type="PANTHER" id="PTHR30250:SF11">
    <property type="entry name" value="O-ANTIGEN TRANSPORTER-RELATED"/>
    <property type="match status" value="1"/>
</dbReference>
<name>A0AAW5R9I8_ACIJU</name>
<evidence type="ECO:0000256" key="2">
    <source>
        <dbReference type="ARBA" id="ARBA00022475"/>
    </source>
</evidence>
<comment type="subcellular location">
    <subcellularLocation>
        <location evidence="1">Cell membrane</location>
        <topology evidence="1">Multi-pass membrane protein</topology>
    </subcellularLocation>
</comment>
<organism evidence="7 8">
    <name type="scientific">Acinetobacter junii</name>
    <dbReference type="NCBI Taxonomy" id="40215"/>
    <lineage>
        <taxon>Bacteria</taxon>
        <taxon>Pseudomonadati</taxon>
        <taxon>Pseudomonadota</taxon>
        <taxon>Gammaproteobacteria</taxon>
        <taxon>Moraxellales</taxon>
        <taxon>Moraxellaceae</taxon>
        <taxon>Acinetobacter</taxon>
    </lineage>
</organism>
<accession>A0AAW5R9I8</accession>
<dbReference type="GO" id="GO:0005886">
    <property type="term" value="C:plasma membrane"/>
    <property type="evidence" value="ECO:0007669"/>
    <property type="project" value="UniProtKB-SubCell"/>
</dbReference>
<feature type="transmembrane region" description="Helical" evidence="6">
    <location>
        <begin position="173"/>
        <end position="196"/>
    </location>
</feature>
<evidence type="ECO:0000256" key="6">
    <source>
        <dbReference type="SAM" id="Phobius"/>
    </source>
</evidence>
<feature type="transmembrane region" description="Helical" evidence="6">
    <location>
        <begin position="86"/>
        <end position="108"/>
    </location>
</feature>
<feature type="transmembrane region" description="Helical" evidence="6">
    <location>
        <begin position="299"/>
        <end position="320"/>
    </location>
</feature>
<dbReference type="Proteomes" id="UP001208534">
    <property type="component" value="Unassembled WGS sequence"/>
</dbReference>
<keyword evidence="2" id="KW-1003">Cell membrane</keyword>
<evidence type="ECO:0000313" key="7">
    <source>
        <dbReference type="EMBL" id="MCU4396070.1"/>
    </source>
</evidence>